<keyword evidence="1" id="KW-0472">Membrane</keyword>
<keyword evidence="1" id="KW-0812">Transmembrane</keyword>
<sequence>MTKNLPYILIAFGVAGLVAFLSFFDLYETIENKLLDMRFKNRGLMETRNDIATVDIDDIALRDVGRWEPWSRDKHIPLVRAADEHDMDAFLFDIYFIEESERELNIKDLDKIEDSILTKSQLKKSFSNPDSVLADAAEKAGNIIFAQKLTPQPKKKKPLEPRTDVKNTRLALLEQEGYVRKIDNPAKFSTIFDFYDIEIPLESLIKKGNGVYYFQGNSDPDGVARKYPLIGLYDNRLFPSAALAIALDHYGVSFNEIDIEPGKHIRFDLPPDESGNTKEDEYGRSEIIIPINEKGMMQVNWAGPWEDKVTAEFDVMHYPYTVIKRFQEIEHSNFVLANYKRLANQSFNGNIKATL</sequence>
<feature type="non-terminal residue" evidence="3">
    <location>
        <position position="355"/>
    </location>
</feature>
<reference evidence="3" key="1">
    <citation type="submission" date="2018-05" db="EMBL/GenBank/DDBJ databases">
        <authorList>
            <person name="Lanie J.A."/>
            <person name="Ng W.-L."/>
            <person name="Kazmierczak K.M."/>
            <person name="Andrzejewski T.M."/>
            <person name="Davidsen T.M."/>
            <person name="Wayne K.J."/>
            <person name="Tettelin H."/>
            <person name="Glass J.I."/>
            <person name="Rusch D."/>
            <person name="Podicherti R."/>
            <person name="Tsui H.-C.T."/>
            <person name="Winkler M.E."/>
        </authorList>
    </citation>
    <scope>NUCLEOTIDE SEQUENCE</scope>
</reference>
<evidence type="ECO:0000256" key="1">
    <source>
        <dbReference type="SAM" id="Phobius"/>
    </source>
</evidence>
<dbReference type="Pfam" id="PF05226">
    <property type="entry name" value="CHASE2"/>
    <property type="match status" value="1"/>
</dbReference>
<feature type="transmembrane region" description="Helical" evidence="1">
    <location>
        <begin position="6"/>
        <end position="27"/>
    </location>
</feature>
<proteinExistence type="predicted"/>
<organism evidence="3">
    <name type="scientific">marine metagenome</name>
    <dbReference type="NCBI Taxonomy" id="408172"/>
    <lineage>
        <taxon>unclassified sequences</taxon>
        <taxon>metagenomes</taxon>
        <taxon>ecological metagenomes</taxon>
    </lineage>
</organism>
<dbReference type="EMBL" id="UINC01086903">
    <property type="protein sequence ID" value="SVC35787.1"/>
    <property type="molecule type" value="Genomic_DNA"/>
</dbReference>
<protein>
    <recommendedName>
        <fullName evidence="2">CHASE2 domain-containing protein</fullName>
    </recommendedName>
</protein>
<dbReference type="AlphaFoldDB" id="A0A382LKM8"/>
<dbReference type="InterPro" id="IPR007890">
    <property type="entry name" value="CHASE2"/>
</dbReference>
<feature type="domain" description="CHASE2" evidence="2">
    <location>
        <begin position="15"/>
        <end position="317"/>
    </location>
</feature>
<gene>
    <name evidence="3" type="ORF">METZ01_LOCUS288641</name>
</gene>
<evidence type="ECO:0000313" key="3">
    <source>
        <dbReference type="EMBL" id="SVC35787.1"/>
    </source>
</evidence>
<keyword evidence="1" id="KW-1133">Transmembrane helix</keyword>
<evidence type="ECO:0000259" key="2">
    <source>
        <dbReference type="Pfam" id="PF05226"/>
    </source>
</evidence>
<name>A0A382LKM8_9ZZZZ</name>
<accession>A0A382LKM8</accession>